<keyword evidence="1" id="KW-0472">Membrane</keyword>
<evidence type="ECO:0000313" key="3">
    <source>
        <dbReference type="Proteomes" id="UP000003843"/>
    </source>
</evidence>
<accession>D0W7M8</accession>
<organism evidence="2 3">
    <name type="scientific">Neisseria lactamica ATCC 23970</name>
    <dbReference type="NCBI Taxonomy" id="546265"/>
    <lineage>
        <taxon>Bacteria</taxon>
        <taxon>Pseudomonadati</taxon>
        <taxon>Pseudomonadota</taxon>
        <taxon>Betaproteobacteria</taxon>
        <taxon>Neisseriales</taxon>
        <taxon>Neisseriaceae</taxon>
        <taxon>Neisseria</taxon>
    </lineage>
</organism>
<comment type="caution">
    <text evidence="2">The sequence shown here is derived from an EMBL/GenBank/DDBJ whole genome shotgun (WGS) entry which is preliminary data.</text>
</comment>
<dbReference type="AlphaFoldDB" id="D0W7M8"/>
<feature type="transmembrane region" description="Helical" evidence="1">
    <location>
        <begin position="6"/>
        <end position="25"/>
    </location>
</feature>
<keyword evidence="1" id="KW-0812">Transmembrane</keyword>
<evidence type="ECO:0000313" key="2">
    <source>
        <dbReference type="EMBL" id="EEZ76412.1"/>
    </source>
</evidence>
<proteinExistence type="predicted"/>
<reference evidence="2 3" key="1">
    <citation type="submission" date="2009-10" db="EMBL/GenBank/DDBJ databases">
        <authorList>
            <person name="Weinstock G."/>
            <person name="Sodergren E."/>
            <person name="Clifton S."/>
            <person name="Fulton L."/>
            <person name="Fulton B."/>
            <person name="Courtney L."/>
            <person name="Fronick C."/>
            <person name="Harrison M."/>
            <person name="Strong C."/>
            <person name="Farmer C."/>
            <person name="Delahaunty K."/>
            <person name="Markovic C."/>
            <person name="Hall O."/>
            <person name="Minx P."/>
            <person name="Tomlinson C."/>
            <person name="Mitreva M."/>
            <person name="Nelson J."/>
            <person name="Hou S."/>
            <person name="Wollam A."/>
            <person name="Pepin K.H."/>
            <person name="Johnson M."/>
            <person name="Bhonagiri V."/>
            <person name="Nash W.E."/>
            <person name="Warren W."/>
            <person name="Chinwalla A."/>
            <person name="Mardis E.R."/>
            <person name="Wilson R.K."/>
        </authorList>
    </citation>
    <scope>NUCLEOTIDE SEQUENCE [LARGE SCALE GENOMIC DNA]</scope>
    <source>
        <strain evidence="2 3">ATCC 23970</strain>
    </source>
</reference>
<gene>
    <name evidence="2" type="ORF">NEILACOT_03527</name>
</gene>
<sequence length="49" mass="5616">MYDQFAAHYFSFSVGIGTIACRIGLGHKNFKWAGGIIVFLYRPNRLCKF</sequence>
<name>D0W7M8_NEILA</name>
<dbReference type="EMBL" id="ACEQ02000005">
    <property type="protein sequence ID" value="EEZ76412.1"/>
    <property type="molecule type" value="Genomic_DNA"/>
</dbReference>
<dbReference type="Proteomes" id="UP000003843">
    <property type="component" value="Unassembled WGS sequence"/>
</dbReference>
<evidence type="ECO:0000256" key="1">
    <source>
        <dbReference type="SAM" id="Phobius"/>
    </source>
</evidence>
<protein>
    <submittedName>
        <fullName evidence="2">Uncharacterized protein</fullName>
    </submittedName>
</protein>
<keyword evidence="1" id="KW-1133">Transmembrane helix</keyword>